<evidence type="ECO:0000256" key="4">
    <source>
        <dbReference type="ARBA" id="ARBA00022475"/>
    </source>
</evidence>
<dbReference type="PANTHER" id="PTHR15505">
    <property type="entry name" value="RIIA DOMAIN-CONTAINING PROTEIN 1"/>
    <property type="match status" value="1"/>
</dbReference>
<keyword evidence="7" id="KW-0472">Membrane</keyword>
<sequence length="93" mass="9975">MPKPSTSSAPSVSSDSVADGEYEELQLLFFSETLAMVSDTGEPQGELTIEVQRGKYQEKLGLLTSCIFVHAFTRGFLDKMLCGNSLLGSIPAA</sequence>
<dbReference type="Pfam" id="PF21772">
    <property type="entry name" value="CATIP_N"/>
    <property type="match status" value="1"/>
</dbReference>
<dbReference type="Proteomes" id="UP001266305">
    <property type="component" value="Unassembled WGS sequence"/>
</dbReference>
<accession>A0ABQ9VGK0</accession>
<keyword evidence="8" id="KW-0206">Cytoskeleton</keyword>
<comment type="function">
    <text evidence="10">Plays a role in primary ciliogenesis by modulating actin polymerization.</text>
</comment>
<evidence type="ECO:0000259" key="13">
    <source>
        <dbReference type="Pfam" id="PF21772"/>
    </source>
</evidence>
<name>A0ABQ9VGK0_SAGOE</name>
<gene>
    <name evidence="14" type="ORF">P7K49_013649</name>
</gene>
<evidence type="ECO:0000256" key="7">
    <source>
        <dbReference type="ARBA" id="ARBA00023136"/>
    </source>
</evidence>
<comment type="caution">
    <text evidence="14">The sequence shown here is derived from an EMBL/GenBank/DDBJ whole genome shotgun (WGS) entry which is preliminary data.</text>
</comment>
<evidence type="ECO:0000256" key="3">
    <source>
        <dbReference type="ARBA" id="ARBA00004245"/>
    </source>
</evidence>
<evidence type="ECO:0000256" key="2">
    <source>
        <dbReference type="ARBA" id="ARBA00004236"/>
    </source>
</evidence>
<organism evidence="14 15">
    <name type="scientific">Saguinus oedipus</name>
    <name type="common">Cotton-top tamarin</name>
    <name type="synonym">Oedipomidas oedipus</name>
    <dbReference type="NCBI Taxonomy" id="9490"/>
    <lineage>
        <taxon>Eukaryota</taxon>
        <taxon>Metazoa</taxon>
        <taxon>Chordata</taxon>
        <taxon>Craniata</taxon>
        <taxon>Vertebrata</taxon>
        <taxon>Euteleostomi</taxon>
        <taxon>Mammalia</taxon>
        <taxon>Eutheria</taxon>
        <taxon>Euarchontoglires</taxon>
        <taxon>Primates</taxon>
        <taxon>Haplorrhini</taxon>
        <taxon>Platyrrhini</taxon>
        <taxon>Cebidae</taxon>
        <taxon>Callitrichinae</taxon>
        <taxon>Saguinus</taxon>
    </lineage>
</organism>
<evidence type="ECO:0000256" key="12">
    <source>
        <dbReference type="ARBA" id="ARBA00039249"/>
    </source>
</evidence>
<keyword evidence="6" id="KW-0970">Cilium biogenesis/degradation</keyword>
<evidence type="ECO:0000256" key="8">
    <source>
        <dbReference type="ARBA" id="ARBA00023212"/>
    </source>
</evidence>
<protein>
    <recommendedName>
        <fullName evidence="12">Ciliogenesis-associated TTC17-interacting protein</fullName>
    </recommendedName>
</protein>
<dbReference type="PANTHER" id="PTHR15505:SF3">
    <property type="entry name" value="CILIOGENESIS-ASSOCIATED TTC17-INTERACTING PROTEIN"/>
    <property type="match status" value="1"/>
</dbReference>
<comment type="subcellular location">
    <subcellularLocation>
        <location evidence="2">Cell membrane</location>
    </subcellularLocation>
    <subcellularLocation>
        <location evidence="3">Cytoplasm</location>
        <location evidence="3">Cytoskeleton</location>
    </subcellularLocation>
    <subcellularLocation>
        <location evidence="1">Nucleus</location>
    </subcellularLocation>
</comment>
<evidence type="ECO:0000256" key="11">
    <source>
        <dbReference type="ARBA" id="ARBA00037938"/>
    </source>
</evidence>
<reference evidence="14 15" key="1">
    <citation type="submission" date="2023-05" db="EMBL/GenBank/DDBJ databases">
        <title>B98-5 Cell Line De Novo Hybrid Assembly: An Optical Mapping Approach.</title>
        <authorList>
            <person name="Kananen K."/>
            <person name="Auerbach J.A."/>
            <person name="Kautto E."/>
            <person name="Blachly J.S."/>
        </authorList>
    </citation>
    <scope>NUCLEOTIDE SEQUENCE [LARGE SCALE GENOMIC DNA]</scope>
    <source>
        <strain evidence="14">B95-8</strain>
        <tissue evidence="14">Cell line</tissue>
    </source>
</reference>
<keyword evidence="5" id="KW-0963">Cytoplasm</keyword>
<dbReference type="InterPro" id="IPR048777">
    <property type="entry name" value="CATIP_N"/>
</dbReference>
<keyword evidence="9" id="KW-0539">Nucleus</keyword>
<evidence type="ECO:0000256" key="5">
    <source>
        <dbReference type="ARBA" id="ARBA00022490"/>
    </source>
</evidence>
<dbReference type="EMBL" id="JASSZA010000006">
    <property type="protein sequence ID" value="KAK2108484.1"/>
    <property type="molecule type" value="Genomic_DNA"/>
</dbReference>
<keyword evidence="15" id="KW-1185">Reference proteome</keyword>
<keyword evidence="4" id="KW-1003">Cell membrane</keyword>
<evidence type="ECO:0000256" key="6">
    <source>
        <dbReference type="ARBA" id="ARBA00022794"/>
    </source>
</evidence>
<evidence type="ECO:0000256" key="9">
    <source>
        <dbReference type="ARBA" id="ARBA00023242"/>
    </source>
</evidence>
<evidence type="ECO:0000256" key="10">
    <source>
        <dbReference type="ARBA" id="ARBA00037538"/>
    </source>
</evidence>
<evidence type="ECO:0000313" key="14">
    <source>
        <dbReference type="EMBL" id="KAK2108484.1"/>
    </source>
</evidence>
<comment type="similarity">
    <text evidence="11">Belongs to the CATIP family.</text>
</comment>
<proteinExistence type="inferred from homology"/>
<feature type="domain" description="Ciliogenesis-associated TTC17-interacting protein N-terminal" evidence="13">
    <location>
        <begin position="22"/>
        <end position="88"/>
    </location>
</feature>
<evidence type="ECO:0000313" key="15">
    <source>
        <dbReference type="Proteomes" id="UP001266305"/>
    </source>
</evidence>
<evidence type="ECO:0000256" key="1">
    <source>
        <dbReference type="ARBA" id="ARBA00004123"/>
    </source>
</evidence>